<evidence type="ECO:0000259" key="5">
    <source>
        <dbReference type="PROSITE" id="PS51935"/>
    </source>
</evidence>
<dbReference type="InterPro" id="IPR041382">
    <property type="entry name" value="SH3_16"/>
</dbReference>
<dbReference type="InterPro" id="IPR051794">
    <property type="entry name" value="PG_Endopeptidase_C40"/>
</dbReference>
<reference evidence="6 7" key="1">
    <citation type="submission" date="2019-07" db="EMBL/GenBank/DDBJ databases">
        <title>Novel species isolated from glacier.</title>
        <authorList>
            <person name="Liu Q."/>
            <person name="Xin Y.-H."/>
        </authorList>
    </citation>
    <scope>NUCLEOTIDE SEQUENCE [LARGE SCALE GENOMIC DNA]</scope>
    <source>
        <strain evidence="6 7">LB1R16</strain>
    </source>
</reference>
<dbReference type="Pfam" id="PF18348">
    <property type="entry name" value="SH3_16"/>
    <property type="match status" value="1"/>
</dbReference>
<organism evidence="6 7">
    <name type="scientific">Glacieibacterium frigidum</name>
    <dbReference type="NCBI Taxonomy" id="2593303"/>
    <lineage>
        <taxon>Bacteria</taxon>
        <taxon>Pseudomonadati</taxon>
        <taxon>Pseudomonadota</taxon>
        <taxon>Alphaproteobacteria</taxon>
        <taxon>Sphingomonadales</taxon>
        <taxon>Sphingosinicellaceae</taxon>
        <taxon>Glacieibacterium</taxon>
    </lineage>
</organism>
<gene>
    <name evidence="6" type="ORF">FMM06_08615</name>
</gene>
<comment type="caution">
    <text evidence="6">The sequence shown here is derived from an EMBL/GenBank/DDBJ whole genome shotgun (WGS) entry which is preliminary data.</text>
</comment>
<dbReference type="PANTHER" id="PTHR47359:SF3">
    <property type="entry name" value="NLP_P60 DOMAIN-CONTAINING PROTEIN-RELATED"/>
    <property type="match status" value="1"/>
</dbReference>
<dbReference type="InterPro" id="IPR000064">
    <property type="entry name" value="NLP_P60_dom"/>
</dbReference>
<feature type="domain" description="NlpC/P60" evidence="5">
    <location>
        <begin position="177"/>
        <end position="296"/>
    </location>
</feature>
<dbReference type="AlphaFoldDB" id="A0A552UIV3"/>
<dbReference type="GO" id="GO:0008234">
    <property type="term" value="F:cysteine-type peptidase activity"/>
    <property type="evidence" value="ECO:0007669"/>
    <property type="project" value="UniProtKB-KW"/>
</dbReference>
<name>A0A552UIV3_9SPHN</name>
<dbReference type="GO" id="GO:0006508">
    <property type="term" value="P:proteolysis"/>
    <property type="evidence" value="ECO:0007669"/>
    <property type="project" value="UniProtKB-KW"/>
</dbReference>
<sequence length="303" mass="31869">MSSRVSSLARPPATDAVRQARLTGPSRRLDPRTHAYRADIADIALAGRMVSPRFVVGVAMAAAGVVPMRAAASPDATQTSELLPGESFTIFDRSGDWAWGQGASDAYVGWVEFSGLTAPLAGPTQTITAAQALLFSAPSLKSPVRGVLPLGAVVSLGDAEGDYVSTGGGWIHRRHVAPLTGDPVDLAGQFVGTPYHWGGRTRAGIDCSGLVQAVLTAHGVECPRDSDQQRAAFPAVDPAARQRGDLIFVPGHVGILVEPGLLLHANAWWMTTLVEPLDEFLSRLEAREFNVARPPCGTIAAPL</sequence>
<evidence type="ECO:0000313" key="6">
    <source>
        <dbReference type="EMBL" id="TRW18152.1"/>
    </source>
</evidence>
<keyword evidence="7" id="KW-1185">Reference proteome</keyword>
<dbReference type="PANTHER" id="PTHR47359">
    <property type="entry name" value="PEPTIDOGLYCAN DL-ENDOPEPTIDASE CWLO"/>
    <property type="match status" value="1"/>
</dbReference>
<keyword evidence="2" id="KW-0645">Protease</keyword>
<protein>
    <submittedName>
        <fullName evidence="6">NlpC/P60 family protein</fullName>
    </submittedName>
</protein>
<keyword evidence="3" id="KW-0378">Hydrolase</keyword>
<dbReference type="PROSITE" id="PS51935">
    <property type="entry name" value="NLPC_P60"/>
    <property type="match status" value="1"/>
</dbReference>
<proteinExistence type="inferred from homology"/>
<evidence type="ECO:0000256" key="4">
    <source>
        <dbReference type="ARBA" id="ARBA00022807"/>
    </source>
</evidence>
<dbReference type="Proteomes" id="UP000317894">
    <property type="component" value="Unassembled WGS sequence"/>
</dbReference>
<accession>A0A552UIV3</accession>
<comment type="similarity">
    <text evidence="1">Belongs to the peptidase C40 family.</text>
</comment>
<dbReference type="OrthoDB" id="9813368at2"/>
<dbReference type="EMBL" id="VJWA01000001">
    <property type="protein sequence ID" value="TRW18152.1"/>
    <property type="molecule type" value="Genomic_DNA"/>
</dbReference>
<evidence type="ECO:0000256" key="2">
    <source>
        <dbReference type="ARBA" id="ARBA00022670"/>
    </source>
</evidence>
<dbReference type="Gene3D" id="3.90.1720.10">
    <property type="entry name" value="endopeptidase domain like (from Nostoc punctiforme)"/>
    <property type="match status" value="1"/>
</dbReference>
<evidence type="ECO:0000256" key="1">
    <source>
        <dbReference type="ARBA" id="ARBA00007074"/>
    </source>
</evidence>
<dbReference type="InterPro" id="IPR038765">
    <property type="entry name" value="Papain-like_cys_pep_sf"/>
</dbReference>
<dbReference type="Pfam" id="PF00877">
    <property type="entry name" value="NLPC_P60"/>
    <property type="match status" value="1"/>
</dbReference>
<keyword evidence="4" id="KW-0788">Thiol protease</keyword>
<evidence type="ECO:0000313" key="7">
    <source>
        <dbReference type="Proteomes" id="UP000317894"/>
    </source>
</evidence>
<evidence type="ECO:0000256" key="3">
    <source>
        <dbReference type="ARBA" id="ARBA00022801"/>
    </source>
</evidence>
<dbReference type="SUPFAM" id="SSF54001">
    <property type="entry name" value="Cysteine proteinases"/>
    <property type="match status" value="1"/>
</dbReference>